<name>A0AB39BQX9_9BACI</name>
<reference evidence="6" key="1">
    <citation type="submission" date="2024-07" db="EMBL/GenBank/DDBJ databases">
        <title>Identification and characteristics of an arsenic-resistant bacterial isolate, which belongs to a novel species.</title>
        <authorList>
            <person name="Juszczyk A."/>
            <person name="Kowalczyk A."/>
            <person name="Was K."/>
            <person name="Kosowicz W."/>
            <person name="Budzyn A."/>
            <person name="Latowski D."/>
        </authorList>
    </citation>
    <scope>NUCLEOTIDE SEQUENCE</scope>
    <source>
        <strain evidence="6">As8PL</strain>
    </source>
</reference>
<dbReference type="AlphaFoldDB" id="A0AB39BQX9"/>
<organism evidence="6">
    <name type="scientific">Alkalihalophilus sp. As8PL</name>
    <dbReference type="NCBI Taxonomy" id="3237103"/>
    <lineage>
        <taxon>Bacteria</taxon>
        <taxon>Bacillati</taxon>
        <taxon>Bacillota</taxon>
        <taxon>Bacilli</taxon>
        <taxon>Bacillales</taxon>
        <taxon>Bacillaceae</taxon>
        <taxon>Alkalihalophilus</taxon>
    </lineage>
</organism>
<evidence type="ECO:0000256" key="4">
    <source>
        <dbReference type="ARBA" id="ARBA00022627"/>
    </source>
</evidence>
<dbReference type="PRINTS" id="PR01272">
    <property type="entry name" value="ACUCPROTEIN"/>
</dbReference>
<dbReference type="PRINTS" id="PR01270">
    <property type="entry name" value="HDASUPER"/>
</dbReference>
<dbReference type="InterPro" id="IPR037138">
    <property type="entry name" value="His_deacetylse_dom_sf"/>
</dbReference>
<keyword evidence="4" id="KW-0006">Acetoin catabolism</keyword>
<gene>
    <name evidence="6" type="ORF">AB3N04_15140</name>
</gene>
<dbReference type="GO" id="GO:0045150">
    <property type="term" value="P:acetoin catabolic process"/>
    <property type="evidence" value="ECO:0007669"/>
    <property type="project" value="UniProtKB-KW"/>
</dbReference>
<evidence type="ECO:0000313" key="6">
    <source>
        <dbReference type="EMBL" id="XDI36027.1"/>
    </source>
</evidence>
<evidence type="ECO:0000259" key="5">
    <source>
        <dbReference type="Pfam" id="PF00850"/>
    </source>
</evidence>
<sequence>MTHEALFIYSDKQLTYRFNESHPFNHQRLQLTYDLLKSAQALSKEQMIEPRMATDEELELVHDPAFIDAVKQGGKGELSDGMASNFGLNTEDTPVFPNMHEAASLLVGGTLTAVDAVMTGKSQHALHLGGGLHHGFKGRASGFCIYNDSSIAIEYIKQKYGAKVLYIDTDAHHGDGVQWAFYDDPNVCTLSIHETGRYLFPGTGSVGEKGSGKGYGFSINLPIDAFTEDDSFIHVYETAFKEVVEFFKPDVILTQNGVDAHHYDPLTHLCSSMKTYEFIPKLAHELAHHYCEGKWIAVGGGGYDMWRVVPRAWSVIWLEMTNQQHILDDPIPTSWLERWQPETTDELPTSWHDDPSIIPNIPRKLEITEKNNKTLEKALYHIRNEKKNIAKKG</sequence>
<protein>
    <recommendedName>
        <fullName evidence="3">Acetoin utilization protein AcuC</fullName>
    </recommendedName>
</protein>
<dbReference type="CDD" id="cd09994">
    <property type="entry name" value="HDAC_AcuC_like"/>
    <property type="match status" value="1"/>
</dbReference>
<feature type="domain" description="Histone deacetylase" evidence="5">
    <location>
        <begin position="22"/>
        <end position="317"/>
    </location>
</feature>
<dbReference type="GO" id="GO:0040029">
    <property type="term" value="P:epigenetic regulation of gene expression"/>
    <property type="evidence" value="ECO:0007669"/>
    <property type="project" value="TreeGrafter"/>
</dbReference>
<evidence type="ECO:0000256" key="3">
    <source>
        <dbReference type="ARBA" id="ARBA00020218"/>
    </source>
</evidence>
<dbReference type="GO" id="GO:0004407">
    <property type="term" value="F:histone deacetylase activity"/>
    <property type="evidence" value="ECO:0007669"/>
    <property type="project" value="TreeGrafter"/>
</dbReference>
<dbReference type="EMBL" id="CP162551">
    <property type="protein sequence ID" value="XDI36027.1"/>
    <property type="molecule type" value="Genomic_DNA"/>
</dbReference>
<dbReference type="RefSeq" id="WP_368503533.1">
    <property type="nucleotide sequence ID" value="NZ_CP162551.1"/>
</dbReference>
<dbReference type="InterPro" id="IPR023696">
    <property type="entry name" value="Ureohydrolase_dom_sf"/>
</dbReference>
<evidence type="ECO:0000256" key="2">
    <source>
        <dbReference type="ARBA" id="ARBA00005947"/>
    </source>
</evidence>
<accession>A0AB39BQX9</accession>
<comment type="pathway">
    <text evidence="1">Ketone degradation; acetoin degradation.</text>
</comment>
<dbReference type="PANTHER" id="PTHR10625">
    <property type="entry name" value="HISTONE DEACETYLASE HDAC1-RELATED"/>
    <property type="match status" value="1"/>
</dbReference>
<dbReference type="Pfam" id="PF00850">
    <property type="entry name" value="Hist_deacetyl"/>
    <property type="match status" value="1"/>
</dbReference>
<comment type="similarity">
    <text evidence="2">Belongs to the histone deacetylase family.</text>
</comment>
<dbReference type="SUPFAM" id="SSF52768">
    <property type="entry name" value="Arginase/deacetylase"/>
    <property type="match status" value="1"/>
</dbReference>
<dbReference type="PANTHER" id="PTHR10625:SF10">
    <property type="entry name" value="HISTONE DEACETYLASE HDAC1"/>
    <property type="match status" value="1"/>
</dbReference>
<proteinExistence type="inferred from homology"/>
<dbReference type="InterPro" id="IPR023801">
    <property type="entry name" value="His_deacetylse_dom"/>
</dbReference>
<evidence type="ECO:0000256" key="1">
    <source>
        <dbReference type="ARBA" id="ARBA00005101"/>
    </source>
</evidence>
<dbReference type="InterPro" id="IPR000286">
    <property type="entry name" value="HDACs"/>
</dbReference>
<dbReference type="InterPro" id="IPR003085">
    <property type="entry name" value="AcuC"/>
</dbReference>
<dbReference type="Gene3D" id="3.40.800.20">
    <property type="entry name" value="Histone deacetylase domain"/>
    <property type="match status" value="1"/>
</dbReference>